<dbReference type="PANTHER" id="PTHR30098">
    <property type="entry name" value="LEUCYL/PHENYLALANYL-TRNA--PROTEIN TRANSFERASE"/>
    <property type="match status" value="1"/>
</dbReference>
<comment type="catalytic activity">
    <reaction evidence="4">
        <text>N-terminal L-arginyl-[protein] + L-leucyl-tRNA(Leu) = N-terminal L-leucyl-L-arginyl-[protein] + tRNA(Leu) + H(+)</text>
        <dbReference type="Rhea" id="RHEA:50416"/>
        <dbReference type="Rhea" id="RHEA-COMP:9613"/>
        <dbReference type="Rhea" id="RHEA-COMP:9622"/>
        <dbReference type="Rhea" id="RHEA-COMP:12672"/>
        <dbReference type="Rhea" id="RHEA-COMP:12673"/>
        <dbReference type="ChEBI" id="CHEBI:15378"/>
        <dbReference type="ChEBI" id="CHEBI:64719"/>
        <dbReference type="ChEBI" id="CHEBI:78442"/>
        <dbReference type="ChEBI" id="CHEBI:78494"/>
        <dbReference type="ChEBI" id="CHEBI:133044"/>
        <dbReference type="EC" id="2.3.2.6"/>
    </reaction>
</comment>
<evidence type="ECO:0000313" key="6">
    <source>
        <dbReference type="Proteomes" id="UP000777935"/>
    </source>
</evidence>
<sequence length="214" mass="23944">MSQLALTPDVILRAYAAGIFPMSEARDDDDIFWVDPRRRGILPLDAFHISRSLKRRILRADYGISVNAMFSDVVAACADRKDTWISARIFNLYEELHDAGFAHSLEVKRDNQLIGGVYGVTIGGAFFGESMFSRQTDGSKIALTYLVHRLRVGRFTLFDTQFITPHLESLGAIEIDRTVYHDMLDKALDVDADFFAQGAAPAPQDVIQRNGQTS</sequence>
<proteinExistence type="inferred from homology"/>
<dbReference type="HAMAP" id="MF_00688">
    <property type="entry name" value="Leu_Phe_trans"/>
    <property type="match status" value="1"/>
</dbReference>
<dbReference type="Pfam" id="PF03588">
    <property type="entry name" value="Leu_Phe_trans"/>
    <property type="match status" value="1"/>
</dbReference>
<dbReference type="InterPro" id="IPR016181">
    <property type="entry name" value="Acyl_CoA_acyltransferase"/>
</dbReference>
<keyword evidence="2 4" id="KW-0808">Transferase</keyword>
<comment type="subcellular location">
    <subcellularLocation>
        <location evidence="4">Cytoplasm</location>
    </subcellularLocation>
</comment>
<dbReference type="InterPro" id="IPR004616">
    <property type="entry name" value="Leu/Phe-tRNA_Trfase"/>
</dbReference>
<keyword evidence="6" id="KW-1185">Reference proteome</keyword>
<gene>
    <name evidence="4" type="primary">aat</name>
    <name evidence="5" type="ORF">HRQ87_10605</name>
</gene>
<name>A0ABX2IXL9_9RHOB</name>
<keyword evidence="1 4" id="KW-0963">Cytoplasm</keyword>
<dbReference type="PANTHER" id="PTHR30098:SF2">
    <property type="entry name" value="LEUCYL_PHENYLALANYL-TRNA--PROTEIN TRANSFERASE"/>
    <property type="match status" value="1"/>
</dbReference>
<comment type="function">
    <text evidence="4">Functions in the N-end rule pathway of protein degradation where it conjugates Leu, Phe and, less efficiently, Met from aminoacyl-tRNAs to the N-termini of proteins containing an N-terminal arginine or lysine.</text>
</comment>
<evidence type="ECO:0000313" key="5">
    <source>
        <dbReference type="EMBL" id="NSX55254.1"/>
    </source>
</evidence>
<comment type="catalytic activity">
    <reaction evidence="4">
        <text>L-phenylalanyl-tRNA(Phe) + an N-terminal L-alpha-aminoacyl-[protein] = an N-terminal L-phenylalanyl-L-alpha-aminoacyl-[protein] + tRNA(Phe)</text>
        <dbReference type="Rhea" id="RHEA:43632"/>
        <dbReference type="Rhea" id="RHEA-COMP:9668"/>
        <dbReference type="Rhea" id="RHEA-COMP:9699"/>
        <dbReference type="Rhea" id="RHEA-COMP:10636"/>
        <dbReference type="Rhea" id="RHEA-COMP:10637"/>
        <dbReference type="ChEBI" id="CHEBI:78442"/>
        <dbReference type="ChEBI" id="CHEBI:78531"/>
        <dbReference type="ChEBI" id="CHEBI:78597"/>
        <dbReference type="ChEBI" id="CHEBI:83561"/>
        <dbReference type="EC" id="2.3.2.6"/>
    </reaction>
</comment>
<evidence type="ECO:0000256" key="1">
    <source>
        <dbReference type="ARBA" id="ARBA00022490"/>
    </source>
</evidence>
<evidence type="ECO:0000256" key="4">
    <source>
        <dbReference type="HAMAP-Rule" id="MF_00688"/>
    </source>
</evidence>
<dbReference type="InterPro" id="IPR042203">
    <property type="entry name" value="Leu/Phe-tRNA_Trfase_C"/>
</dbReference>
<evidence type="ECO:0000256" key="2">
    <source>
        <dbReference type="ARBA" id="ARBA00022679"/>
    </source>
</evidence>
<comment type="catalytic activity">
    <reaction evidence="4">
        <text>N-terminal L-lysyl-[protein] + L-leucyl-tRNA(Leu) = N-terminal L-leucyl-L-lysyl-[protein] + tRNA(Leu) + H(+)</text>
        <dbReference type="Rhea" id="RHEA:12340"/>
        <dbReference type="Rhea" id="RHEA-COMP:9613"/>
        <dbReference type="Rhea" id="RHEA-COMP:9622"/>
        <dbReference type="Rhea" id="RHEA-COMP:12670"/>
        <dbReference type="Rhea" id="RHEA-COMP:12671"/>
        <dbReference type="ChEBI" id="CHEBI:15378"/>
        <dbReference type="ChEBI" id="CHEBI:65249"/>
        <dbReference type="ChEBI" id="CHEBI:78442"/>
        <dbReference type="ChEBI" id="CHEBI:78494"/>
        <dbReference type="ChEBI" id="CHEBI:133043"/>
        <dbReference type="EC" id="2.3.2.6"/>
    </reaction>
</comment>
<dbReference type="SUPFAM" id="SSF55729">
    <property type="entry name" value="Acyl-CoA N-acyltransferases (Nat)"/>
    <property type="match status" value="1"/>
</dbReference>
<dbReference type="GO" id="GO:0008914">
    <property type="term" value="F:leucyl-tRNA--protein transferase activity"/>
    <property type="evidence" value="ECO:0007669"/>
    <property type="project" value="UniProtKB-EC"/>
</dbReference>
<evidence type="ECO:0000256" key="3">
    <source>
        <dbReference type="ARBA" id="ARBA00023315"/>
    </source>
</evidence>
<protein>
    <recommendedName>
        <fullName evidence="4">Leucyl/phenylalanyl-tRNA--protein transferase</fullName>
        <ecNumber evidence="4">2.3.2.6</ecNumber>
    </recommendedName>
    <alternativeName>
        <fullName evidence="4">L/F-transferase</fullName>
    </alternativeName>
    <alternativeName>
        <fullName evidence="4">Leucyltransferase</fullName>
    </alternativeName>
    <alternativeName>
        <fullName evidence="4">Phenyalanyltransferase</fullName>
    </alternativeName>
</protein>
<dbReference type="NCBIfam" id="TIGR00667">
    <property type="entry name" value="aat"/>
    <property type="match status" value="1"/>
</dbReference>
<comment type="caution">
    <text evidence="5">The sequence shown here is derived from an EMBL/GenBank/DDBJ whole genome shotgun (WGS) entry which is preliminary data.</text>
</comment>
<dbReference type="EC" id="2.3.2.6" evidence="4"/>
<dbReference type="EMBL" id="JABUFE010000005">
    <property type="protein sequence ID" value="NSX55254.1"/>
    <property type="molecule type" value="Genomic_DNA"/>
</dbReference>
<accession>A0ABX2IXL9</accession>
<organism evidence="5 6">
    <name type="scientific">Parasulfitobacter algicola</name>
    <dbReference type="NCBI Taxonomy" id="2614809"/>
    <lineage>
        <taxon>Bacteria</taxon>
        <taxon>Pseudomonadati</taxon>
        <taxon>Pseudomonadota</taxon>
        <taxon>Alphaproteobacteria</taxon>
        <taxon>Rhodobacterales</taxon>
        <taxon>Roseobacteraceae</taxon>
        <taxon>Parasulfitobacter</taxon>
    </lineage>
</organism>
<dbReference type="Proteomes" id="UP000777935">
    <property type="component" value="Unassembled WGS sequence"/>
</dbReference>
<comment type="similarity">
    <text evidence="4">Belongs to the L/F-transferase family.</text>
</comment>
<reference evidence="5 6" key="1">
    <citation type="submission" date="2020-06" db="EMBL/GenBank/DDBJ databases">
        <title>Sulfitobacter algicola sp. nov., isolated from green algae.</title>
        <authorList>
            <person name="Wang C."/>
        </authorList>
    </citation>
    <scope>NUCLEOTIDE SEQUENCE [LARGE SCALE GENOMIC DNA]</scope>
    <source>
        <strain evidence="5 6">1151</strain>
    </source>
</reference>
<keyword evidence="3 4" id="KW-0012">Acyltransferase</keyword>
<dbReference type="Gene3D" id="3.40.630.70">
    <property type="entry name" value="Leucyl/phenylalanyl-tRNA-protein transferase, C-terminal domain"/>
    <property type="match status" value="1"/>
</dbReference>